<evidence type="ECO:0000256" key="3">
    <source>
        <dbReference type="ARBA" id="ARBA00022801"/>
    </source>
</evidence>
<dbReference type="EMBL" id="JAUIRO010000001">
    <property type="protein sequence ID" value="KAK0734440.1"/>
    <property type="molecule type" value="Genomic_DNA"/>
</dbReference>
<sequence length="247" mass="27863">MGSTGADTSQDELTVLITGFGAFKKDFPVNPSWEIAKELPEYLPPLRAKTRAAGATSDDAAPYLPPVRLLVHPEAIHVSYDVVRDLLHPERPKIDVAVHIGMAGPRPYYSIERRGHRDGYAMKDVDGKFLNDTERRLREGKDWVWEDAPKELLTDLDIDDVLRRWKKYSPNDADLRVSEDAGRYLCDFIYFSSLAHLDKAGEPLNVIFLHVPSDSTDQAVTLGKDLLLQLVRSIAESEVARRALRKK</sequence>
<name>A0AA40BHT5_9PEZI</name>
<dbReference type="Pfam" id="PF01470">
    <property type="entry name" value="Peptidase_C15"/>
    <property type="match status" value="1"/>
</dbReference>
<accession>A0AA40BHT5</accession>
<dbReference type="GO" id="GO:0006508">
    <property type="term" value="P:proteolysis"/>
    <property type="evidence" value="ECO:0007669"/>
    <property type="project" value="UniProtKB-KW"/>
</dbReference>
<evidence type="ECO:0000313" key="6">
    <source>
        <dbReference type="Proteomes" id="UP001172101"/>
    </source>
</evidence>
<dbReference type="InterPro" id="IPR036440">
    <property type="entry name" value="Peptidase_C15-like_sf"/>
</dbReference>
<dbReference type="PANTHER" id="PTHR23402:SF1">
    <property type="entry name" value="PYROGLUTAMYL-PEPTIDASE I"/>
    <property type="match status" value="1"/>
</dbReference>
<evidence type="ECO:0008006" key="7">
    <source>
        <dbReference type="Google" id="ProtNLM"/>
    </source>
</evidence>
<keyword evidence="6" id="KW-1185">Reference proteome</keyword>
<dbReference type="GO" id="GO:0008234">
    <property type="term" value="F:cysteine-type peptidase activity"/>
    <property type="evidence" value="ECO:0007669"/>
    <property type="project" value="UniProtKB-KW"/>
</dbReference>
<protein>
    <recommendedName>
        <fullName evidence="7">Pyroglutamyl peptidase type I</fullName>
    </recommendedName>
</protein>
<dbReference type="Gene3D" id="3.40.630.20">
    <property type="entry name" value="Peptidase C15, pyroglutamyl peptidase I-like"/>
    <property type="match status" value="1"/>
</dbReference>
<organism evidence="5 6">
    <name type="scientific">Lasiosphaeria miniovina</name>
    <dbReference type="NCBI Taxonomy" id="1954250"/>
    <lineage>
        <taxon>Eukaryota</taxon>
        <taxon>Fungi</taxon>
        <taxon>Dikarya</taxon>
        <taxon>Ascomycota</taxon>
        <taxon>Pezizomycotina</taxon>
        <taxon>Sordariomycetes</taxon>
        <taxon>Sordariomycetidae</taxon>
        <taxon>Sordariales</taxon>
        <taxon>Lasiosphaeriaceae</taxon>
        <taxon>Lasiosphaeria</taxon>
    </lineage>
</organism>
<keyword evidence="4" id="KW-0788">Thiol protease</keyword>
<reference evidence="5" key="1">
    <citation type="submission" date="2023-06" db="EMBL/GenBank/DDBJ databases">
        <title>Genome-scale phylogeny and comparative genomics of the fungal order Sordariales.</title>
        <authorList>
            <consortium name="Lawrence Berkeley National Laboratory"/>
            <person name="Hensen N."/>
            <person name="Bonometti L."/>
            <person name="Westerberg I."/>
            <person name="Brannstrom I.O."/>
            <person name="Guillou S."/>
            <person name="Cros-Aarteil S."/>
            <person name="Calhoun S."/>
            <person name="Haridas S."/>
            <person name="Kuo A."/>
            <person name="Mondo S."/>
            <person name="Pangilinan J."/>
            <person name="Riley R."/>
            <person name="LaButti K."/>
            <person name="Andreopoulos B."/>
            <person name="Lipzen A."/>
            <person name="Chen C."/>
            <person name="Yanf M."/>
            <person name="Daum C."/>
            <person name="Ng V."/>
            <person name="Clum A."/>
            <person name="Steindorff A."/>
            <person name="Ohm R."/>
            <person name="Martin F."/>
            <person name="Silar P."/>
            <person name="Natvig D."/>
            <person name="Lalanne C."/>
            <person name="Gautier V."/>
            <person name="Ament-velasquez S.L."/>
            <person name="Kruys A."/>
            <person name="Hutchinson M.I."/>
            <person name="Powell A.J."/>
            <person name="Barry K."/>
            <person name="Miller A.N."/>
            <person name="Grigoriev I.V."/>
            <person name="Debuchy R."/>
            <person name="Gladieux P."/>
            <person name="Thoren M.H."/>
            <person name="Johannesson H."/>
        </authorList>
    </citation>
    <scope>NUCLEOTIDE SEQUENCE</scope>
    <source>
        <strain evidence="5">SMH2392-1A</strain>
    </source>
</reference>
<evidence type="ECO:0000313" key="5">
    <source>
        <dbReference type="EMBL" id="KAK0734440.1"/>
    </source>
</evidence>
<evidence type="ECO:0000256" key="1">
    <source>
        <dbReference type="ARBA" id="ARBA00006641"/>
    </source>
</evidence>
<evidence type="ECO:0000256" key="4">
    <source>
        <dbReference type="ARBA" id="ARBA00022807"/>
    </source>
</evidence>
<dbReference type="RefSeq" id="XP_060303317.1">
    <property type="nucleotide sequence ID" value="XM_060436713.1"/>
</dbReference>
<dbReference type="SUPFAM" id="SSF53182">
    <property type="entry name" value="Pyrrolidone carboxyl peptidase (pyroglutamate aminopeptidase)"/>
    <property type="match status" value="1"/>
</dbReference>
<evidence type="ECO:0000256" key="2">
    <source>
        <dbReference type="ARBA" id="ARBA00022670"/>
    </source>
</evidence>
<dbReference type="GeneID" id="85319983"/>
<keyword evidence="3" id="KW-0378">Hydrolase</keyword>
<comment type="caution">
    <text evidence="5">The sequence shown here is derived from an EMBL/GenBank/DDBJ whole genome shotgun (WGS) entry which is preliminary data.</text>
</comment>
<dbReference type="AlphaFoldDB" id="A0AA40BHT5"/>
<dbReference type="PANTHER" id="PTHR23402">
    <property type="entry name" value="PROTEASE FAMILY C15 PYROGLUTAMYL-PEPTIDASE I-RELATED"/>
    <property type="match status" value="1"/>
</dbReference>
<gene>
    <name evidence="5" type="ORF">B0T26DRAFT_635349</name>
</gene>
<dbReference type="InterPro" id="IPR016125">
    <property type="entry name" value="Peptidase_C15-like"/>
</dbReference>
<keyword evidence="2" id="KW-0645">Protease</keyword>
<proteinExistence type="inferred from homology"/>
<comment type="similarity">
    <text evidence="1">Belongs to the peptidase C15 family.</text>
</comment>
<dbReference type="Proteomes" id="UP001172101">
    <property type="component" value="Unassembled WGS sequence"/>
</dbReference>